<dbReference type="STRING" id="2282107.A0A286U8A9"/>
<protein>
    <submittedName>
        <fullName evidence="8">MATE efflux family</fullName>
    </submittedName>
</protein>
<organism evidence="8 9">
    <name type="scientific">Pyrrhoderma noxium</name>
    <dbReference type="NCBI Taxonomy" id="2282107"/>
    <lineage>
        <taxon>Eukaryota</taxon>
        <taxon>Fungi</taxon>
        <taxon>Dikarya</taxon>
        <taxon>Basidiomycota</taxon>
        <taxon>Agaricomycotina</taxon>
        <taxon>Agaricomycetes</taxon>
        <taxon>Hymenochaetales</taxon>
        <taxon>Hymenochaetaceae</taxon>
        <taxon>Pyrrhoderma</taxon>
    </lineage>
</organism>
<dbReference type="AlphaFoldDB" id="A0A286U8A9"/>
<keyword evidence="9" id="KW-1185">Reference proteome</keyword>
<dbReference type="InterPro" id="IPR002528">
    <property type="entry name" value="MATE_fam"/>
</dbReference>
<comment type="similarity">
    <text evidence="2">Belongs to the multi antimicrobial extrusion (MATE) (TC 2.A.66.1) family.</text>
</comment>
<dbReference type="GO" id="GO:0016020">
    <property type="term" value="C:membrane"/>
    <property type="evidence" value="ECO:0007669"/>
    <property type="project" value="UniProtKB-SubCell"/>
</dbReference>
<feature type="transmembrane region" description="Helical" evidence="7">
    <location>
        <begin position="203"/>
        <end position="226"/>
    </location>
</feature>
<feature type="transmembrane region" description="Helical" evidence="7">
    <location>
        <begin position="161"/>
        <end position="182"/>
    </location>
</feature>
<gene>
    <name evidence="8" type="ORF">PNOK_0866800</name>
</gene>
<feature type="transmembrane region" description="Helical" evidence="7">
    <location>
        <begin position="418"/>
        <end position="441"/>
    </location>
</feature>
<evidence type="ECO:0000256" key="3">
    <source>
        <dbReference type="ARBA" id="ARBA00022692"/>
    </source>
</evidence>
<feature type="transmembrane region" description="Helical" evidence="7">
    <location>
        <begin position="264"/>
        <end position="287"/>
    </location>
</feature>
<evidence type="ECO:0000256" key="1">
    <source>
        <dbReference type="ARBA" id="ARBA00004141"/>
    </source>
</evidence>
<dbReference type="GO" id="GO:0042910">
    <property type="term" value="F:xenobiotic transmembrane transporter activity"/>
    <property type="evidence" value="ECO:0007669"/>
    <property type="project" value="InterPro"/>
</dbReference>
<dbReference type="CDD" id="cd13132">
    <property type="entry name" value="MATE_eukaryotic"/>
    <property type="match status" value="1"/>
</dbReference>
<feature type="transmembrane region" description="Helical" evidence="7">
    <location>
        <begin position="128"/>
        <end position="149"/>
    </location>
</feature>
<dbReference type="PANTHER" id="PTHR11206">
    <property type="entry name" value="MULTIDRUG RESISTANCE PROTEIN"/>
    <property type="match status" value="1"/>
</dbReference>
<feature type="transmembrane region" description="Helical" evidence="7">
    <location>
        <begin position="521"/>
        <end position="542"/>
    </location>
</feature>
<dbReference type="EMBL" id="NBII01000009">
    <property type="protein sequence ID" value="PAV15810.1"/>
    <property type="molecule type" value="Genomic_DNA"/>
</dbReference>
<dbReference type="GO" id="GO:0015297">
    <property type="term" value="F:antiporter activity"/>
    <property type="evidence" value="ECO:0007669"/>
    <property type="project" value="InterPro"/>
</dbReference>
<reference evidence="8 9" key="1">
    <citation type="journal article" date="2017" name="Mol. Ecol.">
        <title>Comparative and population genomic landscape of Phellinus noxius: A hypervariable fungus causing root rot in trees.</title>
        <authorList>
            <person name="Chung C.L."/>
            <person name="Lee T.J."/>
            <person name="Akiba M."/>
            <person name="Lee H.H."/>
            <person name="Kuo T.H."/>
            <person name="Liu D."/>
            <person name="Ke H.M."/>
            <person name="Yokoi T."/>
            <person name="Roa M.B."/>
            <person name="Lu M.J."/>
            <person name="Chang Y.Y."/>
            <person name="Ann P.J."/>
            <person name="Tsai J.N."/>
            <person name="Chen C.Y."/>
            <person name="Tzean S.S."/>
            <person name="Ota Y."/>
            <person name="Hattori T."/>
            <person name="Sahashi N."/>
            <person name="Liou R.F."/>
            <person name="Kikuchi T."/>
            <person name="Tsai I.J."/>
        </authorList>
    </citation>
    <scope>NUCLEOTIDE SEQUENCE [LARGE SCALE GENOMIC DNA]</scope>
    <source>
        <strain evidence="8 9">FFPRI411160</strain>
    </source>
</reference>
<dbReference type="OrthoDB" id="2126698at2759"/>
<evidence type="ECO:0000256" key="7">
    <source>
        <dbReference type="SAM" id="Phobius"/>
    </source>
</evidence>
<feature type="transmembrane region" description="Helical" evidence="7">
    <location>
        <begin position="232"/>
        <end position="252"/>
    </location>
</feature>
<feature type="region of interest" description="Disordered" evidence="6">
    <location>
        <begin position="80"/>
        <end position="99"/>
    </location>
</feature>
<feature type="transmembrane region" description="Helical" evidence="7">
    <location>
        <begin position="336"/>
        <end position="356"/>
    </location>
</feature>
<evidence type="ECO:0000256" key="2">
    <source>
        <dbReference type="ARBA" id="ARBA00010199"/>
    </source>
</evidence>
<feature type="transmembrane region" description="Helical" evidence="7">
    <location>
        <begin position="299"/>
        <end position="324"/>
    </location>
</feature>
<feature type="transmembrane region" description="Helical" evidence="7">
    <location>
        <begin position="461"/>
        <end position="483"/>
    </location>
</feature>
<dbReference type="FunCoup" id="A0A286U8A9">
    <property type="interactions" value="101"/>
</dbReference>
<sequence>MSSTYVHYTSSSLPSDNAFMSRYAASGAVGAVFAEGDDEGDEETLTSPGSPRRGSVPARHFGVPTMAPLPKQIHQSETTPLLSHQHAPVQPIPSPQNNDQISCSEGANSAAVYWQECRTLVKYSLPVYGAYVLEFSLVIASVISIGHLSTTALAASTLGSMSASVTGYSILQGFASTLDTVLPSAWTSDQPRLVGIWSQRMGVVMFVTLIPISAIWLNAEAILLMLQQEPEVARLAAIYLRWALLGLPAYAFNQISRRYFQAQGLFTVPTQVIFVVAPANALLNYLLVWGPEPIRLGFIGAPIASAISFNLISILSLLYGIFWVPRTAWAPFSRRTFTSLGILVQLGLAGVGQVASEWWSWELVGLAASQLGAITLAAQSVLLVSASTTFQAPFSLSLASSVRIGNLLGANQASRAGIAANCSLLLALLVSLFNSTLFITFRDSWGLLFNDDEEVVSLVASILPIVALFQVFDALSACTSGILRARGKQGTGALLNLSAYYVFGIPIGLYLAFAWDMRLMGLWIGLTFALVYCSVVGIWICVRTDWGREVRKVQARMEKERIQDAQMRDEESVSVARA</sequence>
<dbReference type="InParanoid" id="A0A286U8A9"/>
<evidence type="ECO:0000256" key="6">
    <source>
        <dbReference type="SAM" id="MobiDB-lite"/>
    </source>
</evidence>
<feature type="region of interest" description="Disordered" evidence="6">
    <location>
        <begin position="37"/>
        <end position="56"/>
    </location>
</feature>
<feature type="transmembrane region" description="Helical" evidence="7">
    <location>
        <begin position="376"/>
        <end position="398"/>
    </location>
</feature>
<evidence type="ECO:0000256" key="5">
    <source>
        <dbReference type="ARBA" id="ARBA00023136"/>
    </source>
</evidence>
<dbReference type="Pfam" id="PF01554">
    <property type="entry name" value="MatE"/>
    <property type="match status" value="2"/>
</dbReference>
<proteinExistence type="inferred from homology"/>
<keyword evidence="4 7" id="KW-1133">Transmembrane helix</keyword>
<dbReference type="InterPro" id="IPR045069">
    <property type="entry name" value="MATE_euk"/>
</dbReference>
<evidence type="ECO:0000313" key="8">
    <source>
        <dbReference type="EMBL" id="PAV15810.1"/>
    </source>
</evidence>
<keyword evidence="5 7" id="KW-0472">Membrane</keyword>
<evidence type="ECO:0000256" key="4">
    <source>
        <dbReference type="ARBA" id="ARBA00022989"/>
    </source>
</evidence>
<feature type="transmembrane region" description="Helical" evidence="7">
    <location>
        <begin position="495"/>
        <end position="515"/>
    </location>
</feature>
<keyword evidence="3 7" id="KW-0812">Transmembrane</keyword>
<accession>A0A286U8A9</accession>
<evidence type="ECO:0000313" key="9">
    <source>
        <dbReference type="Proteomes" id="UP000217199"/>
    </source>
</evidence>
<comment type="caution">
    <text evidence="8">The sequence shown here is derived from an EMBL/GenBank/DDBJ whole genome shotgun (WGS) entry which is preliminary data.</text>
</comment>
<dbReference type="Proteomes" id="UP000217199">
    <property type="component" value="Unassembled WGS sequence"/>
</dbReference>
<name>A0A286U8A9_9AGAM</name>
<dbReference type="NCBIfam" id="TIGR00797">
    <property type="entry name" value="matE"/>
    <property type="match status" value="1"/>
</dbReference>
<dbReference type="GO" id="GO:1990961">
    <property type="term" value="P:xenobiotic detoxification by transmembrane export across the plasma membrane"/>
    <property type="evidence" value="ECO:0007669"/>
    <property type="project" value="InterPro"/>
</dbReference>
<comment type="subcellular location">
    <subcellularLocation>
        <location evidence="1">Membrane</location>
        <topology evidence="1">Multi-pass membrane protein</topology>
    </subcellularLocation>
</comment>